<comment type="caution">
    <text evidence="1">The sequence shown here is derived from an EMBL/GenBank/DDBJ whole genome shotgun (WGS) entry which is preliminary data.</text>
</comment>
<keyword evidence="2" id="KW-1185">Reference proteome</keyword>
<name>A0A9N9JH03_9GLOM</name>
<reference evidence="1" key="1">
    <citation type="submission" date="2021-06" db="EMBL/GenBank/DDBJ databases">
        <authorList>
            <person name="Kallberg Y."/>
            <person name="Tangrot J."/>
            <person name="Rosling A."/>
        </authorList>
    </citation>
    <scope>NUCLEOTIDE SEQUENCE</scope>
    <source>
        <strain evidence="1">FL966</strain>
    </source>
</reference>
<accession>A0A9N9JH03</accession>
<sequence length="136" mass="15627">MPKSRAEINSRTHSESIKHLMKQANSSLYLIEEGFLNYSYKYIDNAIEGLEMLNKSTLDLNFQNIEESSKKEGNNSFSLPTVASSIIVFSITIIVNRSFNCITSECYKYETQLSTVIQDNEIKDLCSTHIRQRLLF</sequence>
<evidence type="ECO:0000313" key="2">
    <source>
        <dbReference type="Proteomes" id="UP000789759"/>
    </source>
</evidence>
<dbReference type="Proteomes" id="UP000789759">
    <property type="component" value="Unassembled WGS sequence"/>
</dbReference>
<organism evidence="1 2">
    <name type="scientific">Cetraspora pellucida</name>
    <dbReference type="NCBI Taxonomy" id="1433469"/>
    <lineage>
        <taxon>Eukaryota</taxon>
        <taxon>Fungi</taxon>
        <taxon>Fungi incertae sedis</taxon>
        <taxon>Mucoromycota</taxon>
        <taxon>Glomeromycotina</taxon>
        <taxon>Glomeromycetes</taxon>
        <taxon>Diversisporales</taxon>
        <taxon>Gigasporaceae</taxon>
        <taxon>Cetraspora</taxon>
    </lineage>
</organism>
<evidence type="ECO:0000313" key="1">
    <source>
        <dbReference type="EMBL" id="CAG8775746.1"/>
    </source>
</evidence>
<gene>
    <name evidence="1" type="ORF">CPELLU_LOCUS16108</name>
</gene>
<dbReference type="AlphaFoldDB" id="A0A9N9JH03"/>
<proteinExistence type="predicted"/>
<protein>
    <submittedName>
        <fullName evidence="1">1602_t:CDS:1</fullName>
    </submittedName>
</protein>
<dbReference type="EMBL" id="CAJVQA010022830">
    <property type="protein sequence ID" value="CAG8775746.1"/>
    <property type="molecule type" value="Genomic_DNA"/>
</dbReference>